<evidence type="ECO:0000313" key="2">
    <source>
        <dbReference type="Proteomes" id="UP001162480"/>
    </source>
</evidence>
<evidence type="ECO:0000313" key="1">
    <source>
        <dbReference type="EMBL" id="CAI9724445.1"/>
    </source>
</evidence>
<dbReference type="EMBL" id="OX597819">
    <property type="protein sequence ID" value="CAI9724445.1"/>
    <property type="molecule type" value="Genomic_DNA"/>
</dbReference>
<keyword evidence="2" id="KW-1185">Reference proteome</keyword>
<dbReference type="Proteomes" id="UP001162480">
    <property type="component" value="Chromosome 6"/>
</dbReference>
<organism evidence="1 2">
    <name type="scientific">Octopus vulgaris</name>
    <name type="common">Common octopus</name>
    <dbReference type="NCBI Taxonomy" id="6645"/>
    <lineage>
        <taxon>Eukaryota</taxon>
        <taxon>Metazoa</taxon>
        <taxon>Spiralia</taxon>
        <taxon>Lophotrochozoa</taxon>
        <taxon>Mollusca</taxon>
        <taxon>Cephalopoda</taxon>
        <taxon>Coleoidea</taxon>
        <taxon>Octopodiformes</taxon>
        <taxon>Octopoda</taxon>
        <taxon>Incirrata</taxon>
        <taxon>Octopodidae</taxon>
        <taxon>Octopus</taxon>
    </lineage>
</organism>
<proteinExistence type="predicted"/>
<accession>A0AA36F565</accession>
<dbReference type="AlphaFoldDB" id="A0AA36F565"/>
<sequence length="104" mass="12029">MRIHGSVRKSIGDPLSQPYLLILKDKPLTNNGYGLDFKYSKSKRKGKYESGSAHKNKENNPLTLVTNDHKYKYNYVLRGYNSTLVYKTFNLGLSDIVKRKKIFL</sequence>
<name>A0AA36F565_OCTVU</name>
<protein>
    <submittedName>
        <fullName evidence="1">Uncharacterized protein</fullName>
    </submittedName>
</protein>
<reference evidence="1" key="1">
    <citation type="submission" date="2023-08" db="EMBL/GenBank/DDBJ databases">
        <authorList>
            <person name="Alioto T."/>
            <person name="Alioto T."/>
            <person name="Gomez Garrido J."/>
        </authorList>
    </citation>
    <scope>NUCLEOTIDE SEQUENCE</scope>
</reference>
<gene>
    <name evidence="1" type="ORF">OCTVUL_1B022812</name>
</gene>